<evidence type="ECO:0000256" key="1">
    <source>
        <dbReference type="ARBA" id="ARBA00022729"/>
    </source>
</evidence>
<dbReference type="PANTHER" id="PTHR30006:SF2">
    <property type="entry name" value="ABC TRANSPORTER SUBSTRATE-BINDING PROTEIN"/>
    <property type="match status" value="1"/>
</dbReference>
<protein>
    <submittedName>
        <fullName evidence="2">Extracellular solute-binding protein</fullName>
    </submittedName>
</protein>
<dbReference type="Gene3D" id="3.40.190.10">
    <property type="entry name" value="Periplasmic binding protein-like II"/>
    <property type="match status" value="3"/>
</dbReference>
<dbReference type="SUPFAM" id="SSF53850">
    <property type="entry name" value="Periplasmic binding protein-like II"/>
    <property type="match status" value="1"/>
</dbReference>
<dbReference type="GO" id="GO:0030976">
    <property type="term" value="F:thiamine pyrophosphate binding"/>
    <property type="evidence" value="ECO:0007669"/>
    <property type="project" value="TreeGrafter"/>
</dbReference>
<dbReference type="PANTHER" id="PTHR30006">
    <property type="entry name" value="THIAMINE-BINDING PERIPLASMIC PROTEIN-RELATED"/>
    <property type="match status" value="1"/>
</dbReference>
<keyword evidence="3" id="KW-1185">Reference proteome</keyword>
<evidence type="ECO:0000313" key="2">
    <source>
        <dbReference type="EMBL" id="RCG24735.1"/>
    </source>
</evidence>
<dbReference type="Pfam" id="PF13416">
    <property type="entry name" value="SBP_bac_8"/>
    <property type="match status" value="1"/>
</dbReference>
<sequence length="355" mass="39417">MAGGRSARPAARLPARARCVTVRAASDARDAVLRVQTWGGRWGSALRGAVSRPFERATGVRVQHERHVGLALAPSLLDALHTGRRPPIDVVWSNSVPALNAALAGHCVPLDRARMPVLDALRGRARPDGAPARSVVHPYVVYYVLGYHEDAFPEGEPRSWHILFDERHRGRIALYPHGNGLHALAQTLQGGRVEDIPADMEACWSFLRRLRPQVTELEYSIGMEERLRARHLDLCFRALPNVLAFQSDLPVGWCVPAEGTADTTDALWVPRGVPDTVRDVAMRYIAFALRPDVQQDWCRQLGVMPVHPAAGVPEMLRRPDLPAHADDFHGILHIPESVKAAQQPEWEERFAEIFG</sequence>
<organism evidence="2 3">
    <name type="scientific">Streptomyces diacarni</name>
    <dbReference type="NCBI Taxonomy" id="2800381"/>
    <lineage>
        <taxon>Bacteria</taxon>
        <taxon>Bacillati</taxon>
        <taxon>Actinomycetota</taxon>
        <taxon>Actinomycetes</taxon>
        <taxon>Kitasatosporales</taxon>
        <taxon>Streptomycetaceae</taxon>
        <taxon>Streptomyces</taxon>
    </lineage>
</organism>
<dbReference type="GO" id="GO:0015888">
    <property type="term" value="P:thiamine transport"/>
    <property type="evidence" value="ECO:0007669"/>
    <property type="project" value="TreeGrafter"/>
</dbReference>
<name>A0A367F4S5_9ACTN</name>
<dbReference type="Proteomes" id="UP000252914">
    <property type="component" value="Unassembled WGS sequence"/>
</dbReference>
<dbReference type="EMBL" id="QOIN01000039">
    <property type="protein sequence ID" value="RCG24735.1"/>
    <property type="molecule type" value="Genomic_DNA"/>
</dbReference>
<evidence type="ECO:0000313" key="3">
    <source>
        <dbReference type="Proteomes" id="UP000252914"/>
    </source>
</evidence>
<reference evidence="2 3" key="1">
    <citation type="submission" date="2018-06" db="EMBL/GenBank/DDBJ databases">
        <title>Streptomyces reniochalinae sp. nov. and Streptomyces diacarnus sp. nov. from marine sponges.</title>
        <authorList>
            <person name="Li L."/>
        </authorList>
    </citation>
    <scope>NUCLEOTIDE SEQUENCE [LARGE SCALE GENOMIC DNA]</scope>
    <source>
        <strain evidence="2 3">LHW51701</strain>
    </source>
</reference>
<gene>
    <name evidence="2" type="ORF">DTL70_10345</name>
</gene>
<comment type="caution">
    <text evidence="2">The sequence shown here is derived from an EMBL/GenBank/DDBJ whole genome shotgun (WGS) entry which is preliminary data.</text>
</comment>
<dbReference type="InterPro" id="IPR006059">
    <property type="entry name" value="SBP"/>
</dbReference>
<accession>A0A367F4S5</accession>
<dbReference type="GO" id="GO:0030975">
    <property type="term" value="F:thiamine binding"/>
    <property type="evidence" value="ECO:0007669"/>
    <property type="project" value="TreeGrafter"/>
</dbReference>
<dbReference type="GO" id="GO:0030288">
    <property type="term" value="C:outer membrane-bounded periplasmic space"/>
    <property type="evidence" value="ECO:0007669"/>
    <property type="project" value="TreeGrafter"/>
</dbReference>
<keyword evidence="1" id="KW-0732">Signal</keyword>
<dbReference type="AlphaFoldDB" id="A0A367F4S5"/>
<proteinExistence type="predicted"/>